<keyword evidence="2" id="KW-0040">ANK repeat</keyword>
<dbReference type="PANTHER" id="PTHR24156:SF3">
    <property type="entry name" value="ANKYRIN REPEAT DOMAIN-CONTAINING PROTEIN 34C-LIKE"/>
    <property type="match status" value="1"/>
</dbReference>
<accession>A0AAV2MEL9</accession>
<keyword evidence="5" id="KW-1185">Reference proteome</keyword>
<dbReference type="PANTHER" id="PTHR24156">
    <property type="entry name" value="ANK_REP_REGION DOMAIN-CONTAINING PROTEIN"/>
    <property type="match status" value="1"/>
</dbReference>
<proteinExistence type="predicted"/>
<dbReference type="Proteomes" id="UP001497482">
    <property type="component" value="Chromosome 7"/>
</dbReference>
<evidence type="ECO:0000256" key="2">
    <source>
        <dbReference type="ARBA" id="ARBA00023043"/>
    </source>
</evidence>
<feature type="compositionally biased region" description="Polar residues" evidence="3">
    <location>
        <begin position="84"/>
        <end position="97"/>
    </location>
</feature>
<feature type="region of interest" description="Disordered" evidence="3">
    <location>
        <begin position="78"/>
        <end position="129"/>
    </location>
</feature>
<evidence type="ECO:0000313" key="4">
    <source>
        <dbReference type="EMBL" id="CAL1611599.1"/>
    </source>
</evidence>
<dbReference type="AlphaFoldDB" id="A0AAV2MEL9"/>
<evidence type="ECO:0000256" key="3">
    <source>
        <dbReference type="SAM" id="MobiDB-lite"/>
    </source>
</evidence>
<gene>
    <name evidence="4" type="ORF">KC01_LOCUS37998</name>
</gene>
<evidence type="ECO:0000313" key="5">
    <source>
        <dbReference type="Proteomes" id="UP001497482"/>
    </source>
</evidence>
<evidence type="ECO:0000256" key="1">
    <source>
        <dbReference type="ARBA" id="ARBA00022737"/>
    </source>
</evidence>
<keyword evidence="1" id="KW-0677">Repeat</keyword>
<feature type="compositionally biased region" description="Low complexity" evidence="3">
    <location>
        <begin position="98"/>
        <end position="109"/>
    </location>
</feature>
<dbReference type="InterPro" id="IPR042637">
    <property type="entry name" value="AN34A/B/C"/>
</dbReference>
<reference evidence="4 5" key="1">
    <citation type="submission" date="2024-04" db="EMBL/GenBank/DDBJ databases">
        <authorList>
            <person name="Waldvogel A.-M."/>
            <person name="Schoenle A."/>
        </authorList>
    </citation>
    <scope>NUCLEOTIDE SEQUENCE [LARGE SCALE GENOMIC DNA]</scope>
</reference>
<feature type="compositionally biased region" description="Basic residues" evidence="3">
    <location>
        <begin position="115"/>
        <end position="125"/>
    </location>
</feature>
<dbReference type="EMBL" id="OZ035829">
    <property type="protein sequence ID" value="CAL1611599.1"/>
    <property type="molecule type" value="Genomic_DNA"/>
</dbReference>
<sequence>MTSTDLPCGGSSHCWRLLPIADGGAEDDALQLFRRRFNQSENLSSPSTTRRVRQGAGLLERRGSGTLLLDHLTQPRPLFLPPLFNTQRPITGSRSTNPAPSSHAPSAPGHAPPRDRRKTLLRRHSMQPEQMRLLSLFQLREEK</sequence>
<name>A0AAV2MEL9_KNICA</name>
<organism evidence="4 5">
    <name type="scientific">Knipowitschia caucasica</name>
    <name type="common">Caucasian dwarf goby</name>
    <name type="synonym">Pomatoschistus caucasicus</name>
    <dbReference type="NCBI Taxonomy" id="637954"/>
    <lineage>
        <taxon>Eukaryota</taxon>
        <taxon>Metazoa</taxon>
        <taxon>Chordata</taxon>
        <taxon>Craniata</taxon>
        <taxon>Vertebrata</taxon>
        <taxon>Euteleostomi</taxon>
        <taxon>Actinopterygii</taxon>
        <taxon>Neopterygii</taxon>
        <taxon>Teleostei</taxon>
        <taxon>Neoteleostei</taxon>
        <taxon>Acanthomorphata</taxon>
        <taxon>Gobiaria</taxon>
        <taxon>Gobiiformes</taxon>
        <taxon>Gobioidei</taxon>
        <taxon>Gobiidae</taxon>
        <taxon>Gobiinae</taxon>
        <taxon>Knipowitschia</taxon>
    </lineage>
</organism>
<protein>
    <submittedName>
        <fullName evidence="4">Uncharacterized protein</fullName>
    </submittedName>
</protein>